<feature type="compositionally biased region" description="Gly residues" evidence="3">
    <location>
        <begin position="628"/>
        <end position="642"/>
    </location>
</feature>
<feature type="compositionally biased region" description="Acidic residues" evidence="3">
    <location>
        <begin position="608"/>
        <end position="627"/>
    </location>
</feature>
<keyword evidence="6" id="KW-1185">Reference proteome</keyword>
<feature type="domain" description="CIDE-N" evidence="4">
    <location>
        <begin position="61"/>
        <end position="139"/>
    </location>
</feature>
<dbReference type="AlphaFoldDB" id="A0AAV0WGE9"/>
<name>A0AAV0WGE9_9HEMI</name>
<evidence type="ECO:0000259" key="4">
    <source>
        <dbReference type="PROSITE" id="PS51135"/>
    </source>
</evidence>
<organism evidence="5 6">
    <name type="scientific">Macrosiphum euphorbiae</name>
    <name type="common">potato aphid</name>
    <dbReference type="NCBI Taxonomy" id="13131"/>
    <lineage>
        <taxon>Eukaryota</taxon>
        <taxon>Metazoa</taxon>
        <taxon>Ecdysozoa</taxon>
        <taxon>Arthropoda</taxon>
        <taxon>Hexapoda</taxon>
        <taxon>Insecta</taxon>
        <taxon>Pterygota</taxon>
        <taxon>Neoptera</taxon>
        <taxon>Paraneoptera</taxon>
        <taxon>Hemiptera</taxon>
        <taxon>Sternorrhyncha</taxon>
        <taxon>Aphidomorpha</taxon>
        <taxon>Aphidoidea</taxon>
        <taxon>Aphididae</taxon>
        <taxon>Macrosiphini</taxon>
        <taxon>Macrosiphum</taxon>
    </lineage>
</organism>
<keyword evidence="1 2" id="KW-0053">Apoptosis</keyword>
<evidence type="ECO:0000313" key="6">
    <source>
        <dbReference type="Proteomes" id="UP001160148"/>
    </source>
</evidence>
<gene>
    <name evidence="5" type="ORF">MEUPH1_LOCUS10569</name>
</gene>
<feature type="region of interest" description="Disordered" evidence="3">
    <location>
        <begin position="321"/>
        <end position="363"/>
    </location>
</feature>
<dbReference type="EMBL" id="CARXXK010000002">
    <property type="protein sequence ID" value="CAI6354596.1"/>
    <property type="molecule type" value="Genomic_DNA"/>
</dbReference>
<dbReference type="CDD" id="cd01615">
    <property type="entry name" value="CIDE_N"/>
    <property type="match status" value="1"/>
</dbReference>
<evidence type="ECO:0000313" key="5">
    <source>
        <dbReference type="EMBL" id="CAI6354596.1"/>
    </source>
</evidence>
<feature type="region of interest" description="Disordered" evidence="3">
    <location>
        <begin position="400"/>
        <end position="515"/>
    </location>
</feature>
<feature type="compositionally biased region" description="Gly residues" evidence="3">
    <location>
        <begin position="200"/>
        <end position="209"/>
    </location>
</feature>
<dbReference type="SUPFAM" id="SSF54277">
    <property type="entry name" value="CAD &amp; PB1 domains"/>
    <property type="match status" value="1"/>
</dbReference>
<dbReference type="Gene3D" id="3.10.20.10">
    <property type="match status" value="1"/>
</dbReference>
<evidence type="ECO:0000256" key="2">
    <source>
        <dbReference type="PROSITE-ProRule" id="PRU00447"/>
    </source>
</evidence>
<dbReference type="InterPro" id="IPR003508">
    <property type="entry name" value="CIDE-N_dom"/>
</dbReference>
<feature type="compositionally biased region" description="Polar residues" evidence="3">
    <location>
        <begin position="211"/>
        <end position="221"/>
    </location>
</feature>
<dbReference type="PANTHER" id="PTHR12306:SF22">
    <property type="entry name" value="DNAATION FACTOR-RELATED PROTEIN 2, ISOFORM B"/>
    <property type="match status" value="1"/>
</dbReference>
<dbReference type="PANTHER" id="PTHR12306">
    <property type="entry name" value="CELL DEATH ACTIVATOR CIDE"/>
    <property type="match status" value="1"/>
</dbReference>
<feature type="compositionally biased region" description="Acidic residues" evidence="3">
    <location>
        <begin position="504"/>
        <end position="515"/>
    </location>
</feature>
<dbReference type="GO" id="GO:0006915">
    <property type="term" value="P:apoptotic process"/>
    <property type="evidence" value="ECO:0007669"/>
    <property type="project" value="UniProtKB-UniRule"/>
</dbReference>
<dbReference type="SMART" id="SM00266">
    <property type="entry name" value="CAD"/>
    <property type="match status" value="1"/>
</dbReference>
<protein>
    <recommendedName>
        <fullName evidence="4">CIDE-N domain-containing protein</fullName>
    </recommendedName>
</protein>
<evidence type="ECO:0000256" key="1">
    <source>
        <dbReference type="ARBA" id="ARBA00022703"/>
    </source>
</evidence>
<proteinExistence type="predicted"/>
<accession>A0AAV0WGE9</accession>
<comment type="caution">
    <text evidence="5">The sequence shown here is derived from an EMBL/GenBank/DDBJ whole genome shotgun (WGS) entry which is preliminary data.</text>
</comment>
<feature type="compositionally biased region" description="Basic and acidic residues" evidence="3">
    <location>
        <begin position="644"/>
        <end position="661"/>
    </location>
</feature>
<feature type="compositionally biased region" description="Low complexity" evidence="3">
    <location>
        <begin position="412"/>
        <end position="425"/>
    </location>
</feature>
<sequence length="661" mass="73395">MQQQKQQKQQQQQQQWQRQWQWYRRCCRGDDWSDWCQGMVVDEKGWTAVAGGGSRFNESRGKRPFKIWDGFRNIRKSLLASSLKDLEIRGKEKLNIAPNEPVRLVLETDGTQIEDPEYFKTLPNNTTVLLLRNDEYWYPAEVDAIKTAIAAIPKIVCETIHALELQDETPSWKIMDNKGRVTVVLHWDQRNQTYRSSSNTGGGGGGGGMDTSPSKKTTAHQQNGVGGLLMVNNGLQKREPNQVLQQQQLQSTPTVYRHGSAPQITVIHHDAIPQSMNDGSSQHYQQQPPPQVRRLSKQGSSSMDAAAIHVHTSECSHFIPPPPSHHSMANGGVGSPRAGSPARGPSLVDGMLPPPPLHSMPMQHQATADHHGFECDFHCCALHEEGRRIAVHKSVATSPIQECHHAPPPPLQTQQQPILQQQTQPLQPPPSTGQPVSSSLSDGTRRASPKGHVRFLDPAGSPPMPPPPLLPPSPPASPARRQQPPPPLQSLPPPLQLQHRSDSSDSETETTVIEDDSMTSEKFLLLIDQLVDKQDRHLTVKDIGIILERLNSKIVDVERLDRDYEATDCYNWTIKATIRGDVLQEYGIIYNGNYYGISEHPGYRQNDEELPNEDDEEVLDEDDEGDDGGGAGASAAASGGGATREVEIRLHRRRADEEVNI</sequence>
<feature type="region of interest" description="Disordered" evidence="3">
    <location>
        <begin position="192"/>
        <end position="221"/>
    </location>
</feature>
<dbReference type="PROSITE" id="PS51135">
    <property type="entry name" value="CIDE_N"/>
    <property type="match status" value="1"/>
</dbReference>
<feature type="compositionally biased region" description="Polar residues" evidence="3">
    <location>
        <begin position="274"/>
        <end position="284"/>
    </location>
</feature>
<feature type="region of interest" description="Disordered" evidence="3">
    <location>
        <begin position="600"/>
        <end position="661"/>
    </location>
</feature>
<dbReference type="Proteomes" id="UP001160148">
    <property type="component" value="Unassembled WGS sequence"/>
</dbReference>
<feature type="region of interest" description="Disordered" evidence="3">
    <location>
        <begin position="273"/>
        <end position="303"/>
    </location>
</feature>
<dbReference type="Pfam" id="PF02017">
    <property type="entry name" value="CIDE-N"/>
    <property type="match status" value="1"/>
</dbReference>
<dbReference type="GO" id="GO:0042981">
    <property type="term" value="P:regulation of apoptotic process"/>
    <property type="evidence" value="ECO:0007669"/>
    <property type="project" value="TreeGrafter"/>
</dbReference>
<feature type="compositionally biased region" description="Pro residues" evidence="3">
    <location>
        <begin position="460"/>
        <end position="495"/>
    </location>
</feature>
<reference evidence="5 6" key="1">
    <citation type="submission" date="2023-01" db="EMBL/GenBank/DDBJ databases">
        <authorList>
            <person name="Whitehead M."/>
        </authorList>
    </citation>
    <scope>NUCLEOTIDE SEQUENCE [LARGE SCALE GENOMIC DNA]</scope>
</reference>
<evidence type="ECO:0000256" key="3">
    <source>
        <dbReference type="SAM" id="MobiDB-lite"/>
    </source>
</evidence>